<comment type="caution">
    <text evidence="10">The sequence shown here is derived from an EMBL/GenBank/DDBJ whole genome shotgun (WGS) entry which is preliminary data.</text>
</comment>
<reference evidence="10 11" key="1">
    <citation type="submission" date="2018-06" db="EMBL/GenBank/DDBJ databases">
        <title>Draft Whole-Genome Sequence of the purple photosynthetic bacterium Rhodospeudomonas palustris XCP.</title>
        <authorList>
            <person name="Rayyan A."/>
            <person name="Meyer T.E."/>
            <person name="Kyndt J.A."/>
        </authorList>
    </citation>
    <scope>NUCLEOTIDE SEQUENCE [LARGE SCALE GENOMIC DNA]</scope>
    <source>
        <strain evidence="10 11">XCP</strain>
    </source>
</reference>
<comment type="subcellular location">
    <subcellularLocation>
        <location evidence="1">Cell membrane</location>
        <topology evidence="1">Multi-pass membrane protein</topology>
    </subcellularLocation>
</comment>
<feature type="transmembrane region" description="Helical" evidence="8">
    <location>
        <begin position="123"/>
        <end position="147"/>
    </location>
</feature>
<evidence type="ECO:0000256" key="6">
    <source>
        <dbReference type="ARBA" id="ARBA00022989"/>
    </source>
</evidence>
<feature type="transmembrane region" description="Helical" evidence="8">
    <location>
        <begin position="215"/>
        <end position="243"/>
    </location>
</feature>
<feature type="transmembrane region" description="Helical" evidence="8">
    <location>
        <begin position="255"/>
        <end position="275"/>
    </location>
</feature>
<dbReference type="OrthoDB" id="9810951at2"/>
<dbReference type="GO" id="GO:0005886">
    <property type="term" value="C:plasma membrane"/>
    <property type="evidence" value="ECO:0007669"/>
    <property type="project" value="UniProtKB-SubCell"/>
</dbReference>
<dbReference type="GO" id="GO:0010041">
    <property type="term" value="P:response to iron(III) ion"/>
    <property type="evidence" value="ECO:0007669"/>
    <property type="project" value="TreeGrafter"/>
</dbReference>
<evidence type="ECO:0000256" key="1">
    <source>
        <dbReference type="ARBA" id="ARBA00004651"/>
    </source>
</evidence>
<evidence type="ECO:0000256" key="7">
    <source>
        <dbReference type="ARBA" id="ARBA00023136"/>
    </source>
</evidence>
<feature type="transmembrane region" description="Helical" evidence="8">
    <location>
        <begin position="338"/>
        <end position="357"/>
    </location>
</feature>
<feature type="transmembrane region" description="Helical" evidence="8">
    <location>
        <begin position="363"/>
        <end position="383"/>
    </location>
</feature>
<evidence type="ECO:0000256" key="2">
    <source>
        <dbReference type="ARBA" id="ARBA00022475"/>
    </source>
</evidence>
<dbReference type="AlphaFoldDB" id="A0A323URB7"/>
<keyword evidence="3" id="KW-0328">Glycosyltransferase</keyword>
<accession>A0A323URB7</accession>
<dbReference type="Proteomes" id="UP000248134">
    <property type="component" value="Unassembled WGS sequence"/>
</dbReference>
<evidence type="ECO:0000313" key="11">
    <source>
        <dbReference type="Proteomes" id="UP000248134"/>
    </source>
</evidence>
<keyword evidence="7 8" id="KW-0472">Membrane</keyword>
<dbReference type="Pfam" id="PF02366">
    <property type="entry name" value="PMT"/>
    <property type="match status" value="1"/>
</dbReference>
<dbReference type="EMBL" id="QKQS01000003">
    <property type="protein sequence ID" value="PZA13706.1"/>
    <property type="molecule type" value="Genomic_DNA"/>
</dbReference>
<dbReference type="GO" id="GO:0016763">
    <property type="term" value="F:pentosyltransferase activity"/>
    <property type="evidence" value="ECO:0007669"/>
    <property type="project" value="TreeGrafter"/>
</dbReference>
<dbReference type="RefSeq" id="WP_110784170.1">
    <property type="nucleotide sequence ID" value="NZ_QKQS01000003.1"/>
</dbReference>
<feature type="transmembrane region" description="Helical" evidence="8">
    <location>
        <begin position="153"/>
        <end position="170"/>
    </location>
</feature>
<organism evidence="10 11">
    <name type="scientific">Rhodopseudomonas palustris</name>
    <dbReference type="NCBI Taxonomy" id="1076"/>
    <lineage>
        <taxon>Bacteria</taxon>
        <taxon>Pseudomonadati</taxon>
        <taxon>Pseudomonadota</taxon>
        <taxon>Alphaproteobacteria</taxon>
        <taxon>Hyphomicrobiales</taxon>
        <taxon>Nitrobacteraceae</taxon>
        <taxon>Rhodopseudomonas</taxon>
    </lineage>
</organism>
<dbReference type="PANTHER" id="PTHR33908">
    <property type="entry name" value="MANNOSYLTRANSFERASE YKCB-RELATED"/>
    <property type="match status" value="1"/>
</dbReference>
<dbReference type="GO" id="GO:0009103">
    <property type="term" value="P:lipopolysaccharide biosynthetic process"/>
    <property type="evidence" value="ECO:0007669"/>
    <property type="project" value="TreeGrafter"/>
</dbReference>
<evidence type="ECO:0000256" key="5">
    <source>
        <dbReference type="ARBA" id="ARBA00022692"/>
    </source>
</evidence>
<sequence length="581" mass="63644">MIDTSARPRFGAPRDPKTNVDPGRGLVAVLDFVTVSHLRATAFLVLVGLLFFLPGFFNIPPIDRDEARFAQATKQMVETGDFIDIRFQDEVRYKKPVGIYWLQATVVETAGKLGIPRAQVRIWLYRVPSLAGAIGAVLMTYWAALAFVGRRGAVIAALMLCSCILLGVEARLAKTDAFLLFTVTAAMGAMARAYLGWQRGDIEPERSWIVPAVFWTALAAGILLKGPLILMFIALTVIPLAILDRSAAWLWRLRPLLGIPWMLLWVLPWSIAIYLRAGDTFFADSVGGDMLSKIASPQESHGAPPGLYFLLFWATFWPGAPLAAMAAPAVWRARREPGAQYLLAWLIPSWIVFELVITKLPHYVLPLYPAIAIMTAGAIERRVLSRSWLARGSAWWFAIPAIILPLAVIGSVYLTHHPMFLAWPFAAGSLIFGLFAWRLFDENRAEASLLNGALASLFLAVAVFGVVVPLLRPVFPSVEIARELRKVVCVGPKAAAAGYHEPSLVFMTGTDTLLTDGSGAADFLLGGTCRFAIVESRSERAFASRAEAIGLRYNVAARIDGYNFSQGKPVSIAIFRSEGTQ</sequence>
<keyword evidence="2" id="KW-1003">Cell membrane</keyword>
<feature type="transmembrane region" description="Helical" evidence="8">
    <location>
        <begin position="40"/>
        <end position="59"/>
    </location>
</feature>
<dbReference type="PANTHER" id="PTHR33908:SF3">
    <property type="entry name" value="UNDECAPRENYL PHOSPHATE-ALPHA-4-AMINO-4-DEOXY-L-ARABINOSE ARABINOSYL TRANSFERASE"/>
    <property type="match status" value="1"/>
</dbReference>
<keyword evidence="4 10" id="KW-0808">Transferase</keyword>
<dbReference type="InterPro" id="IPR003342">
    <property type="entry name" value="ArnT-like_N"/>
</dbReference>
<evidence type="ECO:0000256" key="3">
    <source>
        <dbReference type="ARBA" id="ARBA00022676"/>
    </source>
</evidence>
<proteinExistence type="predicted"/>
<evidence type="ECO:0000256" key="8">
    <source>
        <dbReference type="SAM" id="Phobius"/>
    </source>
</evidence>
<feature type="domain" description="ArnT-like N-terminal" evidence="9">
    <location>
        <begin position="120"/>
        <end position="275"/>
    </location>
</feature>
<dbReference type="InterPro" id="IPR050297">
    <property type="entry name" value="LipidA_mod_glycosyltrf_83"/>
</dbReference>
<dbReference type="GO" id="GO:0006493">
    <property type="term" value="P:protein O-linked glycosylation"/>
    <property type="evidence" value="ECO:0007669"/>
    <property type="project" value="InterPro"/>
</dbReference>
<protein>
    <submittedName>
        <fullName evidence="10">Glycosyl transferase</fullName>
    </submittedName>
</protein>
<keyword evidence="6 8" id="KW-1133">Transmembrane helix</keyword>
<feature type="transmembrane region" description="Helical" evidence="8">
    <location>
        <begin position="395"/>
        <end position="414"/>
    </location>
</feature>
<gene>
    <name evidence="10" type="ORF">DNX69_01195</name>
</gene>
<feature type="transmembrane region" description="Helical" evidence="8">
    <location>
        <begin position="452"/>
        <end position="471"/>
    </location>
</feature>
<feature type="transmembrane region" description="Helical" evidence="8">
    <location>
        <begin position="307"/>
        <end position="331"/>
    </location>
</feature>
<evidence type="ECO:0000259" key="9">
    <source>
        <dbReference type="Pfam" id="PF02366"/>
    </source>
</evidence>
<name>A0A323URB7_RHOPL</name>
<dbReference type="GO" id="GO:0000030">
    <property type="term" value="F:mannosyltransferase activity"/>
    <property type="evidence" value="ECO:0007669"/>
    <property type="project" value="InterPro"/>
</dbReference>
<feature type="transmembrane region" description="Helical" evidence="8">
    <location>
        <begin position="177"/>
        <end position="195"/>
    </location>
</feature>
<feature type="transmembrane region" description="Helical" evidence="8">
    <location>
        <begin position="420"/>
        <end position="440"/>
    </location>
</feature>
<keyword evidence="5 8" id="KW-0812">Transmembrane</keyword>
<evidence type="ECO:0000313" key="10">
    <source>
        <dbReference type="EMBL" id="PZA13706.1"/>
    </source>
</evidence>
<evidence type="ECO:0000256" key="4">
    <source>
        <dbReference type="ARBA" id="ARBA00022679"/>
    </source>
</evidence>